<sequence>MWHIAKRARVFLGLDPVDMRKSYDGLAAWVVAQLDRQPTSGDLFVFTNRRRNMVKVFYYDRNGFCVWGKRFIKHRFTWPKTESAVRELRRNELVWLLDGLDIRQAHEKLDYDTVY</sequence>
<evidence type="ECO:0000313" key="1">
    <source>
        <dbReference type="EMBL" id="QTD48561.1"/>
    </source>
</evidence>
<dbReference type="InterPro" id="IPR008878">
    <property type="entry name" value="Transposase_IS66_Orf2"/>
</dbReference>
<dbReference type="EMBL" id="CP071793">
    <property type="protein sequence ID" value="QTD48561.1"/>
    <property type="molecule type" value="Genomic_DNA"/>
</dbReference>
<organism evidence="1 2">
    <name type="scientific">Sulfidibacter corallicola</name>
    <dbReference type="NCBI Taxonomy" id="2818388"/>
    <lineage>
        <taxon>Bacteria</taxon>
        <taxon>Pseudomonadati</taxon>
        <taxon>Acidobacteriota</taxon>
        <taxon>Holophagae</taxon>
        <taxon>Acanthopleuribacterales</taxon>
        <taxon>Acanthopleuribacteraceae</taxon>
        <taxon>Sulfidibacter</taxon>
    </lineage>
</organism>
<dbReference type="PANTHER" id="PTHR36455:SF1">
    <property type="entry name" value="BLR8292 PROTEIN"/>
    <property type="match status" value="1"/>
</dbReference>
<name>A0A8A4TIA0_SULCO</name>
<dbReference type="KEGG" id="scor:J3U87_23520"/>
<gene>
    <name evidence="1" type="primary">tnpB</name>
    <name evidence="1" type="ORF">J3U87_23520</name>
</gene>
<accession>A0A8A4TIA0</accession>
<evidence type="ECO:0000313" key="2">
    <source>
        <dbReference type="Proteomes" id="UP000663929"/>
    </source>
</evidence>
<proteinExistence type="predicted"/>
<dbReference type="Pfam" id="PF05717">
    <property type="entry name" value="TnpB_IS66"/>
    <property type="match status" value="1"/>
</dbReference>
<protein>
    <submittedName>
        <fullName evidence="1">IS66 family insertion sequence element accessory protein TnpB</fullName>
    </submittedName>
</protein>
<dbReference type="NCBIfam" id="NF033819">
    <property type="entry name" value="IS66_TnpB"/>
    <property type="match status" value="1"/>
</dbReference>
<dbReference type="AlphaFoldDB" id="A0A8A4TIA0"/>
<keyword evidence="2" id="KW-1185">Reference proteome</keyword>
<dbReference type="PANTHER" id="PTHR36455">
    <property type="match status" value="1"/>
</dbReference>
<dbReference type="Proteomes" id="UP000663929">
    <property type="component" value="Chromosome"/>
</dbReference>
<reference evidence="1" key="1">
    <citation type="submission" date="2021-03" db="EMBL/GenBank/DDBJ databases">
        <title>Acanthopleuribacteraceae sp. M133.</title>
        <authorList>
            <person name="Wang G."/>
        </authorList>
    </citation>
    <scope>NUCLEOTIDE SEQUENCE</scope>
    <source>
        <strain evidence="1">M133</strain>
    </source>
</reference>
<dbReference type="RefSeq" id="WP_237378217.1">
    <property type="nucleotide sequence ID" value="NZ_CP071793.1"/>
</dbReference>